<keyword evidence="1" id="KW-0472">Membrane</keyword>
<dbReference type="PANTHER" id="PTHR35013">
    <property type="entry name" value="PROTEIN CBG22618-RELATED"/>
    <property type="match status" value="1"/>
</dbReference>
<reference evidence="3" key="1">
    <citation type="submission" date="2010-08" db="EMBL/GenBank/DDBJ databases">
        <authorList>
            <consortium name="Caenorhabditis japonica Sequencing Consortium"/>
            <person name="Wilson R.K."/>
        </authorList>
    </citation>
    <scope>NUCLEOTIDE SEQUENCE [LARGE SCALE GENOMIC DNA]</scope>
    <source>
        <strain evidence="3">DF5081</strain>
    </source>
</reference>
<dbReference type="AlphaFoldDB" id="A0A8R1E1Y5"/>
<feature type="transmembrane region" description="Helical" evidence="1">
    <location>
        <begin position="115"/>
        <end position="139"/>
    </location>
</feature>
<reference evidence="2" key="2">
    <citation type="submission" date="2022-06" db="UniProtKB">
        <authorList>
            <consortium name="EnsemblMetazoa"/>
        </authorList>
    </citation>
    <scope>IDENTIFICATION</scope>
    <source>
        <strain evidence="2">DF5081</strain>
    </source>
</reference>
<keyword evidence="1" id="KW-0812">Transmembrane</keyword>
<keyword evidence="3" id="KW-1185">Reference proteome</keyword>
<feature type="transmembrane region" description="Helical" evidence="1">
    <location>
        <begin position="12"/>
        <end position="32"/>
    </location>
</feature>
<evidence type="ECO:0000313" key="3">
    <source>
        <dbReference type="Proteomes" id="UP000005237"/>
    </source>
</evidence>
<dbReference type="Proteomes" id="UP000005237">
    <property type="component" value="Unassembled WGS sequence"/>
</dbReference>
<dbReference type="InterPro" id="IPR024483">
    <property type="entry name" value="Glam1"/>
</dbReference>
<organism evidence="2 3">
    <name type="scientific">Caenorhabditis japonica</name>
    <dbReference type="NCBI Taxonomy" id="281687"/>
    <lineage>
        <taxon>Eukaryota</taxon>
        <taxon>Metazoa</taxon>
        <taxon>Ecdysozoa</taxon>
        <taxon>Nematoda</taxon>
        <taxon>Chromadorea</taxon>
        <taxon>Rhabditida</taxon>
        <taxon>Rhabditina</taxon>
        <taxon>Rhabditomorpha</taxon>
        <taxon>Rhabditoidea</taxon>
        <taxon>Rhabditidae</taxon>
        <taxon>Peloderinae</taxon>
        <taxon>Caenorhabditis</taxon>
    </lineage>
</organism>
<accession>A0A8R1E1Y5</accession>
<proteinExistence type="predicted"/>
<dbReference type="Pfam" id="PF10912">
    <property type="entry name" value="Glam1"/>
    <property type="match status" value="1"/>
</dbReference>
<feature type="transmembrane region" description="Helical" evidence="1">
    <location>
        <begin position="38"/>
        <end position="54"/>
    </location>
</feature>
<keyword evidence="1" id="KW-1133">Transmembrane helix</keyword>
<name>A0A8R1E1Y5_CAEJA</name>
<protein>
    <submittedName>
        <fullName evidence="2">Uncharacterized protein</fullName>
    </submittedName>
</protein>
<dbReference type="EnsemblMetazoa" id="CJA18129.1">
    <property type="protein sequence ID" value="CJA18129.1"/>
    <property type="gene ID" value="WBGene00137333"/>
</dbReference>
<evidence type="ECO:0000313" key="2">
    <source>
        <dbReference type="EnsemblMetazoa" id="CJA18129.1"/>
    </source>
</evidence>
<evidence type="ECO:0000256" key="1">
    <source>
        <dbReference type="SAM" id="Phobius"/>
    </source>
</evidence>
<feature type="transmembrane region" description="Helical" evidence="1">
    <location>
        <begin position="66"/>
        <end position="95"/>
    </location>
</feature>
<dbReference type="OMA" id="FGAFCNN"/>
<sequence length="164" mass="18152">MDEPKICCIPARPLIFVLAIIGVGFDICAILSSKIGLFQLVFVVIDALLLYGVIRMDEPSLNVARVAVSINIFFAALQALIFPVLLSSLAASGTLDRTTLRFKQLFVSEFNEGSHFWSGLLVGYLLEIIFAIFIGIQVLKFVAVHRLWEYAKTIHVAGQIRVIV</sequence>